<dbReference type="Pfam" id="PF04187">
    <property type="entry name" value="Cofac_haem_bdg"/>
    <property type="match status" value="1"/>
</dbReference>
<evidence type="ECO:0000313" key="2">
    <source>
        <dbReference type="EMBL" id="QES90138.1"/>
    </source>
</evidence>
<feature type="domain" description="Haem-binding uptake Tiki superfamily ChaN" evidence="1">
    <location>
        <begin position="61"/>
        <end position="259"/>
    </location>
</feature>
<dbReference type="InterPro" id="IPR007314">
    <property type="entry name" value="Cofac_haem-bd_dom"/>
</dbReference>
<dbReference type="CDD" id="cd14727">
    <property type="entry name" value="ChanN-like"/>
    <property type="match status" value="1"/>
</dbReference>
<dbReference type="OrthoDB" id="1680202at2"/>
<name>A0A5P2G647_9BACT</name>
<proteinExistence type="predicted"/>
<dbReference type="EMBL" id="CP044016">
    <property type="protein sequence ID" value="QES90138.1"/>
    <property type="molecule type" value="Genomic_DNA"/>
</dbReference>
<accession>A0A5P2G647</accession>
<evidence type="ECO:0000259" key="1">
    <source>
        <dbReference type="Pfam" id="PF04187"/>
    </source>
</evidence>
<dbReference type="SUPFAM" id="SSF159501">
    <property type="entry name" value="EreA/ChaN-like"/>
    <property type="match status" value="1"/>
</dbReference>
<dbReference type="Gene3D" id="3.40.50.11550">
    <property type="match status" value="1"/>
</dbReference>
<protein>
    <submittedName>
        <fullName evidence="2">ChaN family lipoprotein</fullName>
    </submittedName>
</protein>
<dbReference type="Proteomes" id="UP000292424">
    <property type="component" value="Chromosome"/>
</dbReference>
<dbReference type="AlphaFoldDB" id="A0A5P2G647"/>
<keyword evidence="3" id="KW-1185">Reference proteome</keyword>
<organism evidence="2 3">
    <name type="scientific">Rhizosphaericola mali</name>
    <dbReference type="NCBI Taxonomy" id="2545455"/>
    <lineage>
        <taxon>Bacteria</taxon>
        <taxon>Pseudomonadati</taxon>
        <taxon>Bacteroidota</taxon>
        <taxon>Chitinophagia</taxon>
        <taxon>Chitinophagales</taxon>
        <taxon>Chitinophagaceae</taxon>
        <taxon>Rhizosphaericola</taxon>
    </lineage>
</organism>
<gene>
    <name evidence="2" type="ORF">E0W69_016280</name>
</gene>
<keyword evidence="2" id="KW-0449">Lipoprotein</keyword>
<evidence type="ECO:0000313" key="3">
    <source>
        <dbReference type="Proteomes" id="UP000292424"/>
    </source>
</evidence>
<sequence length="306" mass="35495">MWLALRRLILIQIRPMFYPKRLFFIIFCFIMMHDLNAQNAYKIYSTAEKREIKLDEIPAILKNKDVIFWGEEHNDSIGHDLENQLYQLLNSKQPYALGMEMFESDVQEVMDEYLQDLIRPDYLISAGRAWPNYTDYQPLVEYAKVHQLPVIATNAPKRYVSAVTKNGLTFLPKFNSLALSYLAPLPIHVDTGAYQHKFENIMGGHEALAASHIFESQNLWDATMAWHIATYLQKNPTSKIFHLNGGFHSDEKLGIYTQLESYLQRLKMTKQIGNVSCSADANWNNPDWQTYLNRGDIIILTQPKSK</sequence>
<reference evidence="2 3" key="1">
    <citation type="submission" date="2019-09" db="EMBL/GenBank/DDBJ databases">
        <title>Complete genome sequence of Arachidicoccus sp. B3-10 isolated from apple orchard soil.</title>
        <authorList>
            <person name="Kim H.S."/>
            <person name="Han K.-I."/>
            <person name="Suh M.K."/>
            <person name="Lee K.C."/>
            <person name="Eom M.K."/>
            <person name="Kim J.-S."/>
            <person name="Kang S.W."/>
            <person name="Sin Y."/>
            <person name="Lee J.-S."/>
        </authorList>
    </citation>
    <scope>NUCLEOTIDE SEQUENCE [LARGE SCALE GENOMIC DNA]</scope>
    <source>
        <strain evidence="2 3">B3-10</strain>
    </source>
</reference>
<dbReference type="KEGG" id="arac:E0W69_016280"/>